<dbReference type="PROSITE" id="PS50893">
    <property type="entry name" value="ABC_TRANSPORTER_2"/>
    <property type="match status" value="2"/>
</dbReference>
<dbReference type="InterPro" id="IPR003439">
    <property type="entry name" value="ABC_transporter-like_ATP-bd"/>
</dbReference>
<dbReference type="InterPro" id="IPR003593">
    <property type="entry name" value="AAA+_ATPase"/>
</dbReference>
<comment type="similarity">
    <text evidence="2">Belongs to the ABC transporter superfamily.</text>
</comment>
<dbReference type="InterPro" id="IPR027417">
    <property type="entry name" value="P-loop_NTPase"/>
</dbReference>
<proteinExistence type="inferred from homology"/>
<keyword evidence="8" id="KW-1185">Reference proteome</keyword>
<sequence>MTTPLLNIERLSLSYATQRGPVHALQDVSFAIPRGGAMGLVGESGSGKSSVVLAMLGLLGQGATLTAEALTFDGMDLRAAAEQLRGRRIGVVFQDPAAALNPSLTIGFQVAEPLIQHQGLSREAALARAVTLLGEMGIPRPAEIAHAYPHQLSGGMKQRAIIATALACEPELLLLDEPTTALDVTVEAQILDLLEKLRRERGVSMLLVSHNLGIVDRLCDELTVLYAGRVVEQGPSAEVLADPRHPYTRGLLAALPRVDRGRMARLAPIPGGLPDLTQPMPGCNFAPRCPFAVEACAQPQLLQGETRLARCHRVREIAGEPWPIPPAPEAVARPVPTPLLSAEGLSRSFGGGGLFRKRAGTRAVDGVSLTIGRGEVLGLVGESGCGKSTLGRLVLRLIEADAGSIRFDGQSIPPEASTEFRRRAQIVFQNPDSSLNPRQTVDEALRRPLIRFGIASGAEATREVERLLDLVRLPPSYRGRYPHQMSGGEKQRIGIARALASRPDFLVCDEAVSALDVSVQAAVLNLLTDLRDELGVAYLFISHDIGVVAHIADRIAVMYRGAIVEEGRADEVLAPPYHPYTEALLSAVPVVGAEGRAESRIRLKGDVQSGQGTTGCRFAHRCPRHMGSICDTAAPPVREFGASHRIACHLPEDELAAMPAALG</sequence>
<dbReference type="CDD" id="cd03257">
    <property type="entry name" value="ABC_NikE_OppD_transporters"/>
    <property type="match status" value="2"/>
</dbReference>
<dbReference type="Proteomes" id="UP001305521">
    <property type="component" value="Chromosome"/>
</dbReference>
<evidence type="ECO:0000256" key="2">
    <source>
        <dbReference type="ARBA" id="ARBA00005417"/>
    </source>
</evidence>
<dbReference type="InterPro" id="IPR017871">
    <property type="entry name" value="ABC_transporter-like_CS"/>
</dbReference>
<evidence type="ECO:0000313" key="7">
    <source>
        <dbReference type="EMBL" id="WPB83484.1"/>
    </source>
</evidence>
<evidence type="ECO:0000259" key="6">
    <source>
        <dbReference type="PROSITE" id="PS50893"/>
    </source>
</evidence>
<gene>
    <name evidence="7" type="ORF">R9Z33_15385</name>
</gene>
<feature type="domain" description="ABC transporter" evidence="6">
    <location>
        <begin position="340"/>
        <end position="585"/>
    </location>
</feature>
<feature type="domain" description="ABC transporter" evidence="6">
    <location>
        <begin position="8"/>
        <end position="252"/>
    </location>
</feature>
<comment type="subcellular location">
    <subcellularLocation>
        <location evidence="1">Cell inner membrane</location>
        <topology evidence="1">Peripheral membrane protein</topology>
    </subcellularLocation>
</comment>
<evidence type="ECO:0000256" key="3">
    <source>
        <dbReference type="ARBA" id="ARBA00022448"/>
    </source>
</evidence>
<dbReference type="PANTHER" id="PTHR43776:SF7">
    <property type="entry name" value="D,D-DIPEPTIDE TRANSPORT ATP-BINDING PROTEIN DDPF-RELATED"/>
    <property type="match status" value="1"/>
</dbReference>
<evidence type="ECO:0000313" key="8">
    <source>
        <dbReference type="Proteomes" id="UP001305521"/>
    </source>
</evidence>
<dbReference type="Pfam" id="PF00005">
    <property type="entry name" value="ABC_tran"/>
    <property type="match status" value="2"/>
</dbReference>
<name>A0ABZ0PCX7_9PROT</name>
<accession>A0ABZ0PCX7</accession>
<dbReference type="PANTHER" id="PTHR43776">
    <property type="entry name" value="TRANSPORT ATP-BINDING PROTEIN"/>
    <property type="match status" value="1"/>
</dbReference>
<dbReference type="InterPro" id="IPR013563">
    <property type="entry name" value="Oligopep_ABC_C"/>
</dbReference>
<reference evidence="7 8" key="1">
    <citation type="submission" date="2023-11" db="EMBL/GenBank/DDBJ databases">
        <title>Arctic aerobic anoxygenic photoheterotroph Sediminicoccus rosea KRV36 adapts its photosynthesis to long days of polar summer.</title>
        <authorList>
            <person name="Tomasch J."/>
            <person name="Kopejtka K."/>
            <person name="Bily T."/>
            <person name="Gardiner A.T."/>
            <person name="Gardian Z."/>
            <person name="Shivaramu S."/>
            <person name="Koblizek M."/>
            <person name="Engelhardt F."/>
            <person name="Kaftan D."/>
        </authorList>
    </citation>
    <scope>NUCLEOTIDE SEQUENCE [LARGE SCALE GENOMIC DNA]</scope>
    <source>
        <strain evidence="7 8">R-30</strain>
    </source>
</reference>
<dbReference type="Gene3D" id="3.40.50.300">
    <property type="entry name" value="P-loop containing nucleotide triphosphate hydrolases"/>
    <property type="match status" value="2"/>
</dbReference>
<dbReference type="InterPro" id="IPR050319">
    <property type="entry name" value="ABC_transp_ATP-bind"/>
</dbReference>
<organism evidence="7 8">
    <name type="scientific">Sediminicoccus rosea</name>
    <dbReference type="NCBI Taxonomy" id="1225128"/>
    <lineage>
        <taxon>Bacteria</taxon>
        <taxon>Pseudomonadati</taxon>
        <taxon>Pseudomonadota</taxon>
        <taxon>Alphaproteobacteria</taxon>
        <taxon>Acetobacterales</taxon>
        <taxon>Roseomonadaceae</taxon>
        <taxon>Sediminicoccus</taxon>
    </lineage>
</organism>
<dbReference type="SMART" id="SM00382">
    <property type="entry name" value="AAA"/>
    <property type="match status" value="2"/>
</dbReference>
<dbReference type="RefSeq" id="WP_318647459.1">
    <property type="nucleotide sequence ID" value="NZ_CP137852.1"/>
</dbReference>
<keyword evidence="5 7" id="KW-0067">ATP-binding</keyword>
<dbReference type="NCBIfam" id="TIGR01727">
    <property type="entry name" value="oligo_HPY"/>
    <property type="match status" value="2"/>
</dbReference>
<dbReference type="EMBL" id="CP137852">
    <property type="protein sequence ID" value="WPB83484.1"/>
    <property type="molecule type" value="Genomic_DNA"/>
</dbReference>
<dbReference type="NCBIfam" id="NF007739">
    <property type="entry name" value="PRK10419.1"/>
    <property type="match status" value="2"/>
</dbReference>
<evidence type="ECO:0000256" key="5">
    <source>
        <dbReference type="ARBA" id="ARBA00022840"/>
    </source>
</evidence>
<dbReference type="SUPFAM" id="SSF52540">
    <property type="entry name" value="P-loop containing nucleoside triphosphate hydrolases"/>
    <property type="match status" value="2"/>
</dbReference>
<dbReference type="GO" id="GO:0005524">
    <property type="term" value="F:ATP binding"/>
    <property type="evidence" value="ECO:0007669"/>
    <property type="project" value="UniProtKB-KW"/>
</dbReference>
<keyword evidence="3" id="KW-0813">Transport</keyword>
<keyword evidence="4" id="KW-0547">Nucleotide-binding</keyword>
<protein>
    <submittedName>
        <fullName evidence="7">ABC transporter ATP-binding protein</fullName>
    </submittedName>
</protein>
<evidence type="ECO:0000256" key="4">
    <source>
        <dbReference type="ARBA" id="ARBA00022741"/>
    </source>
</evidence>
<evidence type="ECO:0000256" key="1">
    <source>
        <dbReference type="ARBA" id="ARBA00004417"/>
    </source>
</evidence>
<dbReference type="Pfam" id="PF08352">
    <property type="entry name" value="oligo_HPY"/>
    <property type="match status" value="2"/>
</dbReference>
<dbReference type="NCBIfam" id="NF008453">
    <property type="entry name" value="PRK11308.1"/>
    <property type="match status" value="2"/>
</dbReference>
<dbReference type="PROSITE" id="PS00211">
    <property type="entry name" value="ABC_TRANSPORTER_1"/>
    <property type="match status" value="2"/>
</dbReference>